<accession>A0ACC0LKK4</accession>
<dbReference type="EMBL" id="CM046399">
    <property type="protein sequence ID" value="KAI8529240.1"/>
    <property type="molecule type" value="Genomic_DNA"/>
</dbReference>
<evidence type="ECO:0000313" key="1">
    <source>
        <dbReference type="EMBL" id="KAI8529240.1"/>
    </source>
</evidence>
<comment type="caution">
    <text evidence="1">The sequence shown here is derived from an EMBL/GenBank/DDBJ whole genome shotgun (WGS) entry which is preliminary data.</text>
</comment>
<dbReference type="Proteomes" id="UP001062846">
    <property type="component" value="Chromosome 12"/>
</dbReference>
<gene>
    <name evidence="1" type="ORF">RHMOL_Rhmol12G0209900</name>
</gene>
<organism evidence="1 2">
    <name type="scientific">Rhododendron molle</name>
    <name type="common">Chinese azalea</name>
    <name type="synonym">Azalea mollis</name>
    <dbReference type="NCBI Taxonomy" id="49168"/>
    <lineage>
        <taxon>Eukaryota</taxon>
        <taxon>Viridiplantae</taxon>
        <taxon>Streptophyta</taxon>
        <taxon>Embryophyta</taxon>
        <taxon>Tracheophyta</taxon>
        <taxon>Spermatophyta</taxon>
        <taxon>Magnoliopsida</taxon>
        <taxon>eudicotyledons</taxon>
        <taxon>Gunneridae</taxon>
        <taxon>Pentapetalae</taxon>
        <taxon>asterids</taxon>
        <taxon>Ericales</taxon>
        <taxon>Ericaceae</taxon>
        <taxon>Ericoideae</taxon>
        <taxon>Rhodoreae</taxon>
        <taxon>Rhododendron</taxon>
    </lineage>
</organism>
<name>A0ACC0LKK4_RHOML</name>
<evidence type="ECO:0000313" key="2">
    <source>
        <dbReference type="Proteomes" id="UP001062846"/>
    </source>
</evidence>
<protein>
    <submittedName>
        <fullName evidence="1">Uncharacterized protein</fullName>
    </submittedName>
</protein>
<proteinExistence type="predicted"/>
<keyword evidence="2" id="KW-1185">Reference proteome</keyword>
<sequence>MSPIKIQATEMHKKQQLLDNLFIYSLTAITTSSLLYFSPILHPLFSCIKVLLDLPNPQITSLLFSSKFLFIVGNLIFIILIGESKIFTSYSTSISDVCCKSLDNLPPLDKKEEENLETFFEERSISSCEGGERKLEEWIEELDGEGKLEELIEEKQDAKEEKLEERIEENQDAEDGEGKWEEWIEEKQDAEEELDGEGLGSPVEKLNKRVDDFIARVQKRRSLELLAYTCEERESGFGEPHTKRI</sequence>
<reference evidence="1" key="1">
    <citation type="submission" date="2022-02" db="EMBL/GenBank/DDBJ databases">
        <title>Plant Genome Project.</title>
        <authorList>
            <person name="Zhang R.-G."/>
        </authorList>
    </citation>
    <scope>NUCLEOTIDE SEQUENCE</scope>
    <source>
        <strain evidence="1">AT1</strain>
    </source>
</reference>